<evidence type="ECO:0000259" key="13">
    <source>
        <dbReference type="Pfam" id="PF00520"/>
    </source>
</evidence>
<keyword evidence="6" id="KW-0851">Voltage-gated channel</keyword>
<keyword evidence="4 12" id="KW-0812">Transmembrane</keyword>
<evidence type="ECO:0000256" key="10">
    <source>
        <dbReference type="ARBA" id="ARBA00023136"/>
    </source>
</evidence>
<feature type="transmembrane region" description="Helical" evidence="12">
    <location>
        <begin position="58"/>
        <end position="77"/>
    </location>
</feature>
<evidence type="ECO:0000256" key="11">
    <source>
        <dbReference type="ARBA" id="ARBA00023303"/>
    </source>
</evidence>
<feature type="transmembrane region" description="Helical" evidence="12">
    <location>
        <begin position="213"/>
        <end position="235"/>
    </location>
</feature>
<dbReference type="SUPFAM" id="SSF81324">
    <property type="entry name" value="Voltage-gated potassium channels"/>
    <property type="match status" value="1"/>
</dbReference>
<dbReference type="Pfam" id="PF00520">
    <property type="entry name" value="Ion_trans"/>
    <property type="match status" value="1"/>
</dbReference>
<dbReference type="Proteomes" id="UP000019275">
    <property type="component" value="Unassembled WGS sequence"/>
</dbReference>
<feature type="transmembrane region" description="Helical" evidence="12">
    <location>
        <begin position="154"/>
        <end position="175"/>
    </location>
</feature>
<feature type="domain" description="Ion transport" evidence="13">
    <location>
        <begin position="27"/>
        <end position="238"/>
    </location>
</feature>
<dbReference type="InterPro" id="IPR005821">
    <property type="entry name" value="Ion_trans_dom"/>
</dbReference>
<gene>
    <name evidence="14" type="ORF">KLA_09264</name>
</gene>
<comment type="subcellular location">
    <subcellularLocation>
        <location evidence="1">Membrane</location>
        <topology evidence="1">Multi-pass membrane protein</topology>
    </subcellularLocation>
</comment>
<feature type="transmembrane region" description="Helical" evidence="12">
    <location>
        <begin position="28"/>
        <end position="46"/>
    </location>
</feature>
<keyword evidence="8 12" id="KW-1133">Transmembrane helix</keyword>
<keyword evidence="5" id="KW-0631">Potassium channel</keyword>
<name>A0ABN0RNQ8_9FLAO</name>
<reference evidence="14 15" key="1">
    <citation type="journal article" date="2014" name="Genome Announc.">
        <title>Draft Genome Sequence of the Carrageenan-Degrading Bacterium Cellulophaga sp. Strain KL-A, Isolated from Decaying Marine Algae.</title>
        <authorList>
            <person name="Shan D."/>
            <person name="Ying J."/>
            <person name="Li X."/>
            <person name="Gao Z."/>
            <person name="Wei G."/>
            <person name="Shao Z."/>
        </authorList>
    </citation>
    <scope>NUCLEOTIDE SEQUENCE [LARGE SCALE GENOMIC DNA]</scope>
    <source>
        <strain evidence="14 15">KL-A</strain>
    </source>
</reference>
<dbReference type="PANTHER" id="PTHR11537">
    <property type="entry name" value="VOLTAGE-GATED POTASSIUM CHANNEL"/>
    <property type="match status" value="1"/>
</dbReference>
<evidence type="ECO:0000256" key="1">
    <source>
        <dbReference type="ARBA" id="ARBA00004141"/>
    </source>
</evidence>
<evidence type="ECO:0000313" key="14">
    <source>
        <dbReference type="EMBL" id="EWH13523.1"/>
    </source>
</evidence>
<evidence type="ECO:0000256" key="5">
    <source>
        <dbReference type="ARBA" id="ARBA00022826"/>
    </source>
</evidence>
<evidence type="ECO:0000256" key="7">
    <source>
        <dbReference type="ARBA" id="ARBA00022958"/>
    </source>
</evidence>
<evidence type="ECO:0000256" key="4">
    <source>
        <dbReference type="ARBA" id="ARBA00022692"/>
    </source>
</evidence>
<evidence type="ECO:0000256" key="12">
    <source>
        <dbReference type="SAM" id="Phobius"/>
    </source>
</evidence>
<dbReference type="RefSeq" id="WP_013622840.1">
    <property type="nucleotide sequence ID" value="NZ_ARZX01000010.1"/>
</dbReference>
<dbReference type="InterPro" id="IPR027359">
    <property type="entry name" value="Volt_channel_dom_sf"/>
</dbReference>
<sequence length="281" mass="31978">MKNEKPSKNWKAKIHEIIYGTHTPAGKLFDILLLVLIVYSVIIVMLESVPRFDTKHHRFLNISEWVVTILFSIEYILRVICINKPKKYVFSFFGIIDFLSTIPKYLAFFFVGSQYLTAFRALRLLRVFRILKLVRFVGESNKLINALRASRTKISVFVFFVLIISVLLGTLMYLIEGPEHGFNSIPHSVYWTIVTLTTVGYGDISPETPMGQFLATLIMIIGYGVIAVPTGIVSAEYASNLNPNKTMDEGRSCPNCSCEIKRSDADYCRKCGYKLTEDDDD</sequence>
<dbReference type="Gene3D" id="1.10.287.70">
    <property type="match status" value="1"/>
</dbReference>
<dbReference type="PANTHER" id="PTHR11537:SF254">
    <property type="entry name" value="POTASSIUM VOLTAGE-GATED CHANNEL PROTEIN SHAB"/>
    <property type="match status" value="1"/>
</dbReference>
<evidence type="ECO:0000256" key="9">
    <source>
        <dbReference type="ARBA" id="ARBA00023065"/>
    </source>
</evidence>
<dbReference type="EMBL" id="ARZX01000010">
    <property type="protein sequence ID" value="EWH13523.1"/>
    <property type="molecule type" value="Genomic_DNA"/>
</dbReference>
<proteinExistence type="predicted"/>
<dbReference type="InterPro" id="IPR028325">
    <property type="entry name" value="VG_K_chnl"/>
</dbReference>
<organism evidence="14 15">
    <name type="scientific">Cellulophaga geojensis KL-A</name>
    <dbReference type="NCBI Taxonomy" id="1328323"/>
    <lineage>
        <taxon>Bacteria</taxon>
        <taxon>Pseudomonadati</taxon>
        <taxon>Bacteroidota</taxon>
        <taxon>Flavobacteriia</taxon>
        <taxon>Flavobacteriales</taxon>
        <taxon>Flavobacteriaceae</taxon>
        <taxon>Cellulophaga</taxon>
    </lineage>
</organism>
<keyword evidence="2" id="KW-0813">Transport</keyword>
<dbReference type="PRINTS" id="PR00169">
    <property type="entry name" value="KCHANNEL"/>
</dbReference>
<feature type="transmembrane region" description="Helical" evidence="12">
    <location>
        <begin position="89"/>
        <end position="111"/>
    </location>
</feature>
<keyword evidence="3" id="KW-0633">Potassium transport</keyword>
<evidence type="ECO:0000256" key="6">
    <source>
        <dbReference type="ARBA" id="ARBA00022882"/>
    </source>
</evidence>
<keyword evidence="11" id="KW-0407">Ion channel</keyword>
<protein>
    <submittedName>
        <fullName evidence="14">Ion transport protein</fullName>
    </submittedName>
</protein>
<keyword evidence="7" id="KW-0630">Potassium</keyword>
<evidence type="ECO:0000256" key="3">
    <source>
        <dbReference type="ARBA" id="ARBA00022538"/>
    </source>
</evidence>
<evidence type="ECO:0000313" key="15">
    <source>
        <dbReference type="Proteomes" id="UP000019275"/>
    </source>
</evidence>
<keyword evidence="9" id="KW-0406">Ion transport</keyword>
<keyword evidence="10 12" id="KW-0472">Membrane</keyword>
<accession>A0ABN0RNQ8</accession>
<comment type="caution">
    <text evidence="14">The sequence shown here is derived from an EMBL/GenBank/DDBJ whole genome shotgun (WGS) entry which is preliminary data.</text>
</comment>
<keyword evidence="15" id="KW-1185">Reference proteome</keyword>
<evidence type="ECO:0000256" key="2">
    <source>
        <dbReference type="ARBA" id="ARBA00022448"/>
    </source>
</evidence>
<dbReference type="Gene3D" id="1.20.120.350">
    <property type="entry name" value="Voltage-gated potassium channels. Chain C"/>
    <property type="match status" value="1"/>
</dbReference>
<evidence type="ECO:0000256" key="8">
    <source>
        <dbReference type="ARBA" id="ARBA00022989"/>
    </source>
</evidence>